<dbReference type="HOGENOM" id="CLU_022851_1_1_1"/>
<evidence type="ECO:0000256" key="7">
    <source>
        <dbReference type="ARBA" id="ARBA00023136"/>
    </source>
</evidence>
<evidence type="ECO:0000256" key="4">
    <source>
        <dbReference type="ARBA" id="ARBA00022679"/>
    </source>
</evidence>
<dbReference type="InParanoid" id="D8RVE7"/>
<evidence type="ECO:0000313" key="9">
    <source>
        <dbReference type="EMBL" id="EFJ23764.1"/>
    </source>
</evidence>
<dbReference type="Gramene" id="EFJ23764">
    <property type="protein sequence ID" value="EFJ23764"/>
    <property type="gene ID" value="SELMODRAFT_174648"/>
</dbReference>
<comment type="similarity">
    <text evidence="2 8">Belongs to the glycosyltransferase 92 family.</text>
</comment>
<evidence type="ECO:0000256" key="3">
    <source>
        <dbReference type="ARBA" id="ARBA00022676"/>
    </source>
</evidence>
<dbReference type="InterPro" id="IPR008166">
    <property type="entry name" value="Glyco_transf_92"/>
</dbReference>
<name>D8RVE7_SELML</name>
<keyword evidence="5" id="KW-0812">Transmembrane</keyword>
<evidence type="ECO:0000256" key="1">
    <source>
        <dbReference type="ARBA" id="ARBA00004167"/>
    </source>
</evidence>
<keyword evidence="7" id="KW-0472">Membrane</keyword>
<dbReference type="STRING" id="88036.D8RVE7"/>
<dbReference type="GO" id="GO:0016757">
    <property type="term" value="F:glycosyltransferase activity"/>
    <property type="evidence" value="ECO:0000318"/>
    <property type="project" value="GO_Central"/>
</dbReference>
<dbReference type="FunCoup" id="D8RVE7">
    <property type="interactions" value="1213"/>
</dbReference>
<dbReference type="OMA" id="WEVIVLL"/>
<dbReference type="PANTHER" id="PTHR21461:SF69">
    <property type="entry name" value="GLYCOSYLTRANSFERASE FAMILY 92 PROTEIN"/>
    <property type="match status" value="1"/>
</dbReference>
<dbReference type="GO" id="GO:0005737">
    <property type="term" value="C:cytoplasm"/>
    <property type="evidence" value="ECO:0000318"/>
    <property type="project" value="GO_Central"/>
</dbReference>
<evidence type="ECO:0000256" key="5">
    <source>
        <dbReference type="ARBA" id="ARBA00022692"/>
    </source>
</evidence>
<evidence type="ECO:0000256" key="2">
    <source>
        <dbReference type="ARBA" id="ARBA00007647"/>
    </source>
</evidence>
<gene>
    <name evidence="9" type="ORF">SELMODRAFT_174648</name>
</gene>
<dbReference type="GO" id="GO:0016020">
    <property type="term" value="C:membrane"/>
    <property type="evidence" value="ECO:0007669"/>
    <property type="project" value="UniProtKB-SubCell"/>
</dbReference>
<dbReference type="PANTHER" id="PTHR21461">
    <property type="entry name" value="GLYCOSYLTRANSFERASE FAMILY 92 PROTEIN"/>
    <property type="match status" value="1"/>
</dbReference>
<dbReference type="KEGG" id="smo:SELMODRAFT_174648"/>
<evidence type="ECO:0000256" key="6">
    <source>
        <dbReference type="ARBA" id="ARBA00022989"/>
    </source>
</evidence>
<dbReference type="EC" id="2.4.1.-" evidence="8"/>
<reference evidence="9 10" key="1">
    <citation type="journal article" date="2011" name="Science">
        <title>The Selaginella genome identifies genetic changes associated with the evolution of vascular plants.</title>
        <authorList>
            <person name="Banks J.A."/>
            <person name="Nishiyama T."/>
            <person name="Hasebe M."/>
            <person name="Bowman J.L."/>
            <person name="Gribskov M."/>
            <person name="dePamphilis C."/>
            <person name="Albert V.A."/>
            <person name="Aono N."/>
            <person name="Aoyama T."/>
            <person name="Ambrose B.A."/>
            <person name="Ashton N.W."/>
            <person name="Axtell M.J."/>
            <person name="Barker E."/>
            <person name="Barker M.S."/>
            <person name="Bennetzen J.L."/>
            <person name="Bonawitz N.D."/>
            <person name="Chapple C."/>
            <person name="Cheng C."/>
            <person name="Correa L.G."/>
            <person name="Dacre M."/>
            <person name="DeBarry J."/>
            <person name="Dreyer I."/>
            <person name="Elias M."/>
            <person name="Engstrom E.M."/>
            <person name="Estelle M."/>
            <person name="Feng L."/>
            <person name="Finet C."/>
            <person name="Floyd S.K."/>
            <person name="Frommer W.B."/>
            <person name="Fujita T."/>
            <person name="Gramzow L."/>
            <person name="Gutensohn M."/>
            <person name="Harholt J."/>
            <person name="Hattori M."/>
            <person name="Heyl A."/>
            <person name="Hirai T."/>
            <person name="Hiwatashi Y."/>
            <person name="Ishikawa M."/>
            <person name="Iwata M."/>
            <person name="Karol K.G."/>
            <person name="Koehler B."/>
            <person name="Kolukisaoglu U."/>
            <person name="Kubo M."/>
            <person name="Kurata T."/>
            <person name="Lalonde S."/>
            <person name="Li K."/>
            <person name="Li Y."/>
            <person name="Litt A."/>
            <person name="Lyons E."/>
            <person name="Manning G."/>
            <person name="Maruyama T."/>
            <person name="Michael T.P."/>
            <person name="Mikami K."/>
            <person name="Miyazaki S."/>
            <person name="Morinaga S."/>
            <person name="Murata T."/>
            <person name="Mueller-Roeber B."/>
            <person name="Nelson D.R."/>
            <person name="Obara M."/>
            <person name="Oguri Y."/>
            <person name="Olmstead R.G."/>
            <person name="Onodera N."/>
            <person name="Petersen B.L."/>
            <person name="Pils B."/>
            <person name="Prigge M."/>
            <person name="Rensing S.A."/>
            <person name="Riano-Pachon D.M."/>
            <person name="Roberts A.W."/>
            <person name="Sato Y."/>
            <person name="Scheller H.V."/>
            <person name="Schulz B."/>
            <person name="Schulz C."/>
            <person name="Shakirov E.V."/>
            <person name="Shibagaki N."/>
            <person name="Shinohara N."/>
            <person name="Shippen D.E."/>
            <person name="Soerensen I."/>
            <person name="Sotooka R."/>
            <person name="Sugimoto N."/>
            <person name="Sugita M."/>
            <person name="Sumikawa N."/>
            <person name="Tanurdzic M."/>
            <person name="Theissen G."/>
            <person name="Ulvskov P."/>
            <person name="Wakazuki S."/>
            <person name="Weng J.K."/>
            <person name="Willats W.W."/>
            <person name="Wipf D."/>
            <person name="Wolf P.G."/>
            <person name="Yang L."/>
            <person name="Zimmer A.D."/>
            <person name="Zhu Q."/>
            <person name="Mitros T."/>
            <person name="Hellsten U."/>
            <person name="Loque D."/>
            <person name="Otillar R."/>
            <person name="Salamov A."/>
            <person name="Schmutz J."/>
            <person name="Shapiro H."/>
            <person name="Lindquist E."/>
            <person name="Lucas S."/>
            <person name="Rokhsar D."/>
            <person name="Grigoriev I.V."/>
        </authorList>
    </citation>
    <scope>NUCLEOTIDE SEQUENCE [LARGE SCALE GENOMIC DNA]</scope>
</reference>
<keyword evidence="6" id="KW-1133">Transmembrane helix</keyword>
<dbReference type="Pfam" id="PF01697">
    <property type="entry name" value="Glyco_transf_92"/>
    <property type="match status" value="1"/>
</dbReference>
<comment type="subcellular location">
    <subcellularLocation>
        <location evidence="1">Membrane</location>
        <topology evidence="1">Single-pass membrane protein</topology>
    </subcellularLocation>
</comment>
<keyword evidence="3 8" id="KW-0328">Glycosyltransferase</keyword>
<keyword evidence="10" id="KW-1185">Reference proteome</keyword>
<dbReference type="AlphaFoldDB" id="D8RVE7"/>
<protein>
    <recommendedName>
        <fullName evidence="8">Glycosyltransferase family 92 protein</fullName>
        <ecNumber evidence="8">2.4.1.-</ecNumber>
    </recommendedName>
</protein>
<dbReference type="eggNOG" id="ENOG502QTF9">
    <property type="taxonomic scope" value="Eukaryota"/>
</dbReference>
<evidence type="ECO:0000313" key="10">
    <source>
        <dbReference type="Proteomes" id="UP000001514"/>
    </source>
</evidence>
<sequence length="443" mass="49457">MIRCRAIDQQLPLQSPLVATAQIQSSDGKITLGSRGRSLELVNWNRIVFAALAREEDLVLFTKGIFSVKKENPPKHARCVFYTDNGVAVTYTRVLGIAQEVIRCEYPPGQGISRGSLVSVVPGEGTGGDAAAPSVAVYGGAAREGQSARPRHLLCACTMVRNAAKFLREWMLYHSHLGIEKFVLYDNNSEDGLEEAAAELRNRDGLAVEIVPWPWIKSQEAGFSHCAASRRDECQWMAFVDVDEFLFPKLWLHSGAKSTNATGTVGSSPLARAIAAATRNRSQMVGQISFRCRDFGPSGQATHPTAGVTQGYTCRVVKEQRHKSLVRLEAVDRGLVNVVHHFTLGQRYATARMPSWKGVVNHYKFQAWDEFKQKFERRVSAYVSDWKEERNIKSQDRTPGLGSKADKPADWERRFCEVQDTALRDYILKTMASPDKLELPWQS</sequence>
<organism evidence="10">
    <name type="scientific">Selaginella moellendorffii</name>
    <name type="common">Spikemoss</name>
    <dbReference type="NCBI Taxonomy" id="88036"/>
    <lineage>
        <taxon>Eukaryota</taxon>
        <taxon>Viridiplantae</taxon>
        <taxon>Streptophyta</taxon>
        <taxon>Embryophyta</taxon>
        <taxon>Tracheophyta</taxon>
        <taxon>Lycopodiopsida</taxon>
        <taxon>Selaginellales</taxon>
        <taxon>Selaginellaceae</taxon>
        <taxon>Selaginella</taxon>
    </lineage>
</organism>
<keyword evidence="4 8" id="KW-0808">Transferase</keyword>
<dbReference type="Proteomes" id="UP000001514">
    <property type="component" value="Unassembled WGS sequence"/>
</dbReference>
<dbReference type="OrthoDB" id="2526284at2759"/>
<dbReference type="EMBL" id="GL377591">
    <property type="protein sequence ID" value="EFJ23764.1"/>
    <property type="molecule type" value="Genomic_DNA"/>
</dbReference>
<evidence type="ECO:0000256" key="8">
    <source>
        <dbReference type="RuleBase" id="RU366017"/>
    </source>
</evidence>
<proteinExistence type="inferred from homology"/>
<accession>D8RVE7</accession>